<gene>
    <name evidence="1" type="ORF">Glove_345g19</name>
</gene>
<organism evidence="1 2">
    <name type="scientific">Diversispora epigaea</name>
    <dbReference type="NCBI Taxonomy" id="1348612"/>
    <lineage>
        <taxon>Eukaryota</taxon>
        <taxon>Fungi</taxon>
        <taxon>Fungi incertae sedis</taxon>
        <taxon>Mucoromycota</taxon>
        <taxon>Glomeromycotina</taxon>
        <taxon>Glomeromycetes</taxon>
        <taxon>Diversisporales</taxon>
        <taxon>Diversisporaceae</taxon>
        <taxon>Diversispora</taxon>
    </lineage>
</organism>
<name>A0A397HFG9_9GLOM</name>
<dbReference type="Proteomes" id="UP000266861">
    <property type="component" value="Unassembled WGS sequence"/>
</dbReference>
<evidence type="ECO:0000313" key="1">
    <source>
        <dbReference type="EMBL" id="RHZ61855.1"/>
    </source>
</evidence>
<comment type="caution">
    <text evidence="1">The sequence shown here is derived from an EMBL/GenBank/DDBJ whole genome shotgun (WGS) entry which is preliminary data.</text>
</comment>
<keyword evidence="2" id="KW-1185">Reference proteome</keyword>
<accession>A0A397HFG9</accession>
<evidence type="ECO:0000313" key="2">
    <source>
        <dbReference type="Proteomes" id="UP000266861"/>
    </source>
</evidence>
<sequence length="145" mass="16736">MKPDFTIKTTSSKQHIELLIGKVNLPKKKDVLILEDLVMFGKMMKCTLDKSPQMVILGKSLFDGSSYDGIYRVILIGEFELPRSSTSCFEVLSNPEHNSGYGNKYLTNMDCVFDREHEIKDESNVYYHYPKHRSFILTNFIILCN</sequence>
<dbReference type="OrthoDB" id="2441332at2759"/>
<protein>
    <submittedName>
        <fullName evidence="1">Uncharacterized protein</fullName>
    </submittedName>
</protein>
<dbReference type="EMBL" id="PQFF01000315">
    <property type="protein sequence ID" value="RHZ61855.1"/>
    <property type="molecule type" value="Genomic_DNA"/>
</dbReference>
<reference evidence="1 2" key="1">
    <citation type="submission" date="2018-08" db="EMBL/GenBank/DDBJ databases">
        <title>Genome and evolution of the arbuscular mycorrhizal fungus Diversispora epigaea (formerly Glomus versiforme) and its bacterial endosymbionts.</title>
        <authorList>
            <person name="Sun X."/>
            <person name="Fei Z."/>
            <person name="Harrison M."/>
        </authorList>
    </citation>
    <scope>NUCLEOTIDE SEQUENCE [LARGE SCALE GENOMIC DNA]</scope>
    <source>
        <strain evidence="1 2">IT104</strain>
    </source>
</reference>
<dbReference type="AlphaFoldDB" id="A0A397HFG9"/>
<proteinExistence type="predicted"/>